<feature type="compositionally biased region" description="Basic residues" evidence="1">
    <location>
        <begin position="1"/>
        <end position="10"/>
    </location>
</feature>
<name>A0A0E9XET5_ANGAN</name>
<feature type="compositionally biased region" description="Polar residues" evidence="1">
    <location>
        <begin position="11"/>
        <end position="20"/>
    </location>
</feature>
<protein>
    <submittedName>
        <fullName evidence="2">Uncharacterized protein</fullName>
    </submittedName>
</protein>
<proteinExistence type="predicted"/>
<accession>A0A0E9XET5</accession>
<dbReference type="AlphaFoldDB" id="A0A0E9XET5"/>
<evidence type="ECO:0000256" key="1">
    <source>
        <dbReference type="SAM" id="MobiDB-lite"/>
    </source>
</evidence>
<organism evidence="2">
    <name type="scientific">Anguilla anguilla</name>
    <name type="common">European freshwater eel</name>
    <name type="synonym">Muraena anguilla</name>
    <dbReference type="NCBI Taxonomy" id="7936"/>
    <lineage>
        <taxon>Eukaryota</taxon>
        <taxon>Metazoa</taxon>
        <taxon>Chordata</taxon>
        <taxon>Craniata</taxon>
        <taxon>Vertebrata</taxon>
        <taxon>Euteleostomi</taxon>
        <taxon>Actinopterygii</taxon>
        <taxon>Neopterygii</taxon>
        <taxon>Teleostei</taxon>
        <taxon>Anguilliformes</taxon>
        <taxon>Anguillidae</taxon>
        <taxon>Anguilla</taxon>
    </lineage>
</organism>
<reference evidence="2" key="1">
    <citation type="submission" date="2014-11" db="EMBL/GenBank/DDBJ databases">
        <authorList>
            <person name="Amaro Gonzalez C."/>
        </authorList>
    </citation>
    <scope>NUCLEOTIDE SEQUENCE</scope>
</reference>
<evidence type="ECO:0000313" key="2">
    <source>
        <dbReference type="EMBL" id="JAI00209.1"/>
    </source>
</evidence>
<reference evidence="2" key="2">
    <citation type="journal article" date="2015" name="Fish Shellfish Immunol.">
        <title>Early steps in the European eel (Anguilla anguilla)-Vibrio vulnificus interaction in the gills: Role of the RtxA13 toxin.</title>
        <authorList>
            <person name="Callol A."/>
            <person name="Pajuelo D."/>
            <person name="Ebbesson L."/>
            <person name="Teles M."/>
            <person name="MacKenzie S."/>
            <person name="Amaro C."/>
        </authorList>
    </citation>
    <scope>NUCLEOTIDE SEQUENCE</scope>
</reference>
<sequence>MWLGVRKRHSGFSNQNQALSAQAGKTAEVSCDANQKYQFFPSSLAPKVFFLNGGAHEAGSDQTNHLPLLEKWQ</sequence>
<feature type="region of interest" description="Disordered" evidence="1">
    <location>
        <begin position="1"/>
        <end position="25"/>
    </location>
</feature>
<dbReference type="EMBL" id="GBXM01008369">
    <property type="protein sequence ID" value="JAI00209.1"/>
    <property type="molecule type" value="Transcribed_RNA"/>
</dbReference>